<feature type="domain" description="RNA polymerase sigma factor 70 region 4 type 2" evidence="2">
    <location>
        <begin position="124"/>
        <end position="168"/>
    </location>
</feature>
<dbReference type="EMBL" id="AP025591">
    <property type="protein sequence ID" value="BDG01364.1"/>
    <property type="molecule type" value="Genomic_DNA"/>
</dbReference>
<proteinExistence type="predicted"/>
<dbReference type="InterPro" id="IPR007627">
    <property type="entry name" value="RNA_pol_sigma70_r2"/>
</dbReference>
<keyword evidence="5" id="KW-1185">Reference proteome</keyword>
<dbReference type="Gene3D" id="1.10.1740.10">
    <property type="match status" value="1"/>
</dbReference>
<evidence type="ECO:0000259" key="1">
    <source>
        <dbReference type="Pfam" id="PF04542"/>
    </source>
</evidence>
<evidence type="ECO:0000313" key="4">
    <source>
        <dbReference type="EMBL" id="BDG01364.1"/>
    </source>
</evidence>
<dbReference type="RefSeq" id="WP_248357830.1">
    <property type="nucleotide sequence ID" value="NZ_AP025591.1"/>
</dbReference>
<dbReference type="Pfam" id="PF04542">
    <property type="entry name" value="Sigma70_r2"/>
    <property type="match status" value="1"/>
</dbReference>
<dbReference type="InterPro" id="IPR046531">
    <property type="entry name" value="DUF6596"/>
</dbReference>
<dbReference type="Proteomes" id="UP001162891">
    <property type="component" value="Chromosome"/>
</dbReference>
<name>A0ABN6MNW7_9BACT</name>
<dbReference type="SUPFAM" id="SSF88659">
    <property type="entry name" value="Sigma3 and sigma4 domains of RNA polymerase sigma factors"/>
    <property type="match status" value="1"/>
</dbReference>
<protein>
    <submittedName>
        <fullName evidence="4">RNA polymerase subunit sigma-24</fullName>
    </submittedName>
</protein>
<evidence type="ECO:0000259" key="3">
    <source>
        <dbReference type="Pfam" id="PF20239"/>
    </source>
</evidence>
<dbReference type="InterPro" id="IPR013324">
    <property type="entry name" value="RNA_pol_sigma_r3/r4-like"/>
</dbReference>
<dbReference type="InterPro" id="IPR014284">
    <property type="entry name" value="RNA_pol_sigma-70_dom"/>
</dbReference>
<dbReference type="InterPro" id="IPR013325">
    <property type="entry name" value="RNA_pol_sigma_r2"/>
</dbReference>
<dbReference type="NCBIfam" id="TIGR02937">
    <property type="entry name" value="sigma70-ECF"/>
    <property type="match status" value="1"/>
</dbReference>
<dbReference type="Pfam" id="PF08281">
    <property type="entry name" value="Sigma70_r4_2"/>
    <property type="match status" value="1"/>
</dbReference>
<gene>
    <name evidence="4" type="primary">rpoE_1</name>
    <name evidence="4" type="ORF">AMOR_03600</name>
</gene>
<dbReference type="PANTHER" id="PTHR47756">
    <property type="entry name" value="BLL6612 PROTEIN-RELATED"/>
    <property type="match status" value="1"/>
</dbReference>
<dbReference type="Pfam" id="PF20239">
    <property type="entry name" value="DUF6596"/>
    <property type="match status" value="1"/>
</dbReference>
<accession>A0ABN6MNW7</accession>
<organism evidence="4 5">
    <name type="scientific">Anaeromyxobacter oryzae</name>
    <dbReference type="NCBI Taxonomy" id="2918170"/>
    <lineage>
        <taxon>Bacteria</taxon>
        <taxon>Pseudomonadati</taxon>
        <taxon>Myxococcota</taxon>
        <taxon>Myxococcia</taxon>
        <taxon>Myxococcales</taxon>
        <taxon>Cystobacterineae</taxon>
        <taxon>Anaeromyxobacteraceae</taxon>
        <taxon>Anaeromyxobacter</taxon>
    </lineage>
</organism>
<dbReference type="SUPFAM" id="SSF88946">
    <property type="entry name" value="Sigma2 domain of RNA polymerase sigma factors"/>
    <property type="match status" value="1"/>
</dbReference>
<dbReference type="InterPro" id="IPR013249">
    <property type="entry name" value="RNA_pol_sigma70_r4_t2"/>
</dbReference>
<sequence length="420" mass="45652">MSAADLRLADHLFRHEAGRIVSSLVRVLGVRHLTLAEDAVQDALVRALETWKFGRAPSNPAAWLTRAAHNRAVDLLRRQATFGRLAPELERALGLSEAELGGAGAEEAIPDDELRLMFSCCDPALAPAAQVAVILKYLCGFSVRELAQAFLSSEAAIEKQLFRSRRALEARGGLLEVGDPALVRTRLPSVQDAIYLLFSEGYHGAHPQQVIREDLCHEAMRLGVLLSRLPPAAGPETQALLALFCLLAARLSARMDDDGNLLLLAEQDRRRWDRELIGEGLRRLDRSAEGDALTAWHLEAAIAARHAQAASFAETDWASIRALYDLLARLRPTPVVALNRAIAVGMADGPEAGLRALAEIDGRERLARYPFFRAAFAELELRAGRPARAAEHLRAALGLARNPAEEAVLARKLAACGGDA</sequence>
<evidence type="ECO:0000259" key="2">
    <source>
        <dbReference type="Pfam" id="PF08281"/>
    </source>
</evidence>
<feature type="domain" description="DUF6596" evidence="3">
    <location>
        <begin position="186"/>
        <end position="288"/>
    </location>
</feature>
<evidence type="ECO:0000313" key="5">
    <source>
        <dbReference type="Proteomes" id="UP001162891"/>
    </source>
</evidence>
<dbReference type="PANTHER" id="PTHR47756:SF2">
    <property type="entry name" value="BLL6612 PROTEIN"/>
    <property type="match status" value="1"/>
</dbReference>
<reference evidence="5" key="1">
    <citation type="journal article" date="2022" name="Int. J. Syst. Evol. Microbiol.">
        <title>Anaeromyxobacter oryzae sp. nov., Anaeromyxobacter diazotrophicus sp. nov. and Anaeromyxobacter paludicola sp. nov., isolated from paddy soils.</title>
        <authorList>
            <person name="Itoh H."/>
            <person name="Xu Z."/>
            <person name="Mise K."/>
            <person name="Masuda Y."/>
            <person name="Ushijima N."/>
            <person name="Hayakawa C."/>
            <person name="Shiratori Y."/>
            <person name="Senoo K."/>
        </authorList>
    </citation>
    <scope>NUCLEOTIDE SEQUENCE [LARGE SCALE GENOMIC DNA]</scope>
    <source>
        <strain evidence="5">Red232</strain>
    </source>
</reference>
<feature type="domain" description="RNA polymerase sigma-70 region 2" evidence="1">
    <location>
        <begin position="12"/>
        <end position="80"/>
    </location>
</feature>